<name>M7Z5N0_TRIUA</name>
<reference evidence="1" key="1">
    <citation type="journal article" date="2013" name="Nature">
        <title>Draft genome of the wheat A-genome progenitor Triticum urartu.</title>
        <authorList>
            <person name="Ling H.Q."/>
            <person name="Zhao S."/>
            <person name="Liu D."/>
            <person name="Wang J."/>
            <person name="Sun H."/>
            <person name="Zhang C."/>
            <person name="Fan H."/>
            <person name="Li D."/>
            <person name="Dong L."/>
            <person name="Tao Y."/>
            <person name="Gao C."/>
            <person name="Wu H."/>
            <person name="Li Y."/>
            <person name="Cui Y."/>
            <person name="Guo X."/>
            <person name="Zheng S."/>
            <person name="Wang B."/>
            <person name="Yu K."/>
            <person name="Liang Q."/>
            <person name="Yang W."/>
            <person name="Lou X."/>
            <person name="Chen J."/>
            <person name="Feng M."/>
            <person name="Jian J."/>
            <person name="Zhang X."/>
            <person name="Luo G."/>
            <person name="Jiang Y."/>
            <person name="Liu J."/>
            <person name="Wang Z."/>
            <person name="Sha Y."/>
            <person name="Zhang B."/>
            <person name="Wu H."/>
            <person name="Tang D."/>
            <person name="Shen Q."/>
            <person name="Xue P."/>
            <person name="Zou S."/>
            <person name="Wang X."/>
            <person name="Liu X."/>
            <person name="Wang F."/>
            <person name="Yang Y."/>
            <person name="An X."/>
            <person name="Dong Z."/>
            <person name="Zhang K."/>
            <person name="Zhang X."/>
            <person name="Luo M.C."/>
            <person name="Dvorak J."/>
            <person name="Tong Y."/>
            <person name="Wang J."/>
            <person name="Yang H."/>
            <person name="Li Z."/>
            <person name="Wang D."/>
            <person name="Zhang A."/>
            <person name="Wang J."/>
        </authorList>
    </citation>
    <scope>NUCLEOTIDE SEQUENCE</scope>
</reference>
<dbReference type="EMBL" id="KD171849">
    <property type="protein sequence ID" value="EMS55292.1"/>
    <property type="molecule type" value="Genomic_DNA"/>
</dbReference>
<dbReference type="AlphaFoldDB" id="M7Z5N0"/>
<sequence>MAMVTTSSGPPLPLLALPSSPANCANPCKMSSASPCSTTSEVPISWQNACFTKDFSSQNAPDHLFFSDPKTSLNREEMVWLPHRAGSQASWACTPGLMDVIQTKHTHNGSNKLVGDI</sequence>
<accession>M7Z5N0</accession>
<gene>
    <name evidence="1" type="ORF">TRIUR3_30636</name>
</gene>
<evidence type="ECO:0000313" key="1">
    <source>
        <dbReference type="EMBL" id="EMS55292.1"/>
    </source>
</evidence>
<protein>
    <submittedName>
        <fullName evidence="1">Uncharacterized protein</fullName>
    </submittedName>
</protein>
<organism evidence="1">
    <name type="scientific">Triticum urartu</name>
    <name type="common">Red wild einkorn</name>
    <name type="synonym">Crithodium urartu</name>
    <dbReference type="NCBI Taxonomy" id="4572"/>
    <lineage>
        <taxon>Eukaryota</taxon>
        <taxon>Viridiplantae</taxon>
        <taxon>Streptophyta</taxon>
        <taxon>Embryophyta</taxon>
        <taxon>Tracheophyta</taxon>
        <taxon>Spermatophyta</taxon>
        <taxon>Magnoliopsida</taxon>
        <taxon>Liliopsida</taxon>
        <taxon>Poales</taxon>
        <taxon>Poaceae</taxon>
        <taxon>BOP clade</taxon>
        <taxon>Pooideae</taxon>
        <taxon>Triticodae</taxon>
        <taxon>Triticeae</taxon>
        <taxon>Triticinae</taxon>
        <taxon>Triticum</taxon>
    </lineage>
</organism>
<proteinExistence type="predicted"/>